<comment type="caution">
    <text evidence="2">The sequence shown here is derived from an EMBL/GenBank/DDBJ whole genome shotgun (WGS) entry which is preliminary data.</text>
</comment>
<dbReference type="PANTHER" id="PTHR22916:SF3">
    <property type="entry name" value="UDP-GLCNAC:BETAGAL BETA-1,3-N-ACETYLGLUCOSAMINYLTRANSFERASE-LIKE PROTEIN 1"/>
    <property type="match status" value="1"/>
</dbReference>
<organism evidence="2 3">
    <name type="scientific">Lutibacter oceani</name>
    <dbReference type="NCBI Taxonomy" id="1853311"/>
    <lineage>
        <taxon>Bacteria</taxon>
        <taxon>Pseudomonadati</taxon>
        <taxon>Bacteroidota</taxon>
        <taxon>Flavobacteriia</taxon>
        <taxon>Flavobacteriales</taxon>
        <taxon>Flavobacteriaceae</taxon>
        <taxon>Lutibacter</taxon>
    </lineage>
</organism>
<dbReference type="SUPFAM" id="SSF53448">
    <property type="entry name" value="Nucleotide-diphospho-sugar transferases"/>
    <property type="match status" value="1"/>
</dbReference>
<accession>A0A3D9RT98</accession>
<protein>
    <submittedName>
        <fullName evidence="2">Glycosyl transferase family 2</fullName>
    </submittedName>
</protein>
<evidence type="ECO:0000259" key="1">
    <source>
        <dbReference type="Pfam" id="PF00535"/>
    </source>
</evidence>
<dbReference type="RefSeq" id="WP_115877782.1">
    <property type="nucleotide sequence ID" value="NZ_QTTQ01000009.1"/>
</dbReference>
<dbReference type="Proteomes" id="UP000256429">
    <property type="component" value="Unassembled WGS sequence"/>
</dbReference>
<evidence type="ECO:0000313" key="3">
    <source>
        <dbReference type="Proteomes" id="UP000256429"/>
    </source>
</evidence>
<evidence type="ECO:0000313" key="2">
    <source>
        <dbReference type="EMBL" id="REE83097.1"/>
    </source>
</evidence>
<gene>
    <name evidence="2" type="ORF">BX611_0377</name>
</gene>
<keyword evidence="3" id="KW-1185">Reference proteome</keyword>
<dbReference type="EMBL" id="QTTQ01000009">
    <property type="protein sequence ID" value="REE83097.1"/>
    <property type="molecule type" value="Genomic_DNA"/>
</dbReference>
<proteinExistence type="predicted"/>
<feature type="domain" description="Glycosyltransferase 2-like" evidence="1">
    <location>
        <begin position="29"/>
        <end position="167"/>
    </location>
</feature>
<dbReference type="Pfam" id="PF00535">
    <property type="entry name" value="Glycos_transf_2"/>
    <property type="match status" value="1"/>
</dbReference>
<sequence length="316" mass="37066">MNLEEFKLKYQKQPVIEYSNSVTETPLVSVCVQTYQHVKYIERCLKGILMQKTSFPFEILLGEDASTDGTRKICLEYAKKYPDKIKLFLHHRENNIKINGKPSGRFNFGFNLFNSKGKYIALCEGDDYWTDPLKLQKQVGFLESNNNIVICGTQTKKLNKENVLEEIFNTSFIEKNEVFYSRKDVLKKNPFDTCSVVFKNGQFPKELFLNYNAPDWILYLFLLKKGMGCILKDITAVYNYHGNGIASTLTHITYLQYRLHDRMLLMKNSKLIDKNIIKKAGIILIWNYIKQAIRWRKEFIIALYSNRKLIIKFILN</sequence>
<dbReference type="InterPro" id="IPR001173">
    <property type="entry name" value="Glyco_trans_2-like"/>
</dbReference>
<dbReference type="OrthoDB" id="199095at2"/>
<name>A0A3D9RT98_9FLAO</name>
<dbReference type="CDD" id="cd00761">
    <property type="entry name" value="Glyco_tranf_GTA_type"/>
    <property type="match status" value="1"/>
</dbReference>
<dbReference type="Gene3D" id="3.90.550.10">
    <property type="entry name" value="Spore Coat Polysaccharide Biosynthesis Protein SpsA, Chain A"/>
    <property type="match status" value="1"/>
</dbReference>
<dbReference type="AlphaFoldDB" id="A0A3D9RT98"/>
<keyword evidence="2" id="KW-0808">Transferase</keyword>
<dbReference type="InterPro" id="IPR029044">
    <property type="entry name" value="Nucleotide-diphossugar_trans"/>
</dbReference>
<dbReference type="PANTHER" id="PTHR22916">
    <property type="entry name" value="GLYCOSYLTRANSFERASE"/>
    <property type="match status" value="1"/>
</dbReference>
<reference evidence="2 3" key="1">
    <citation type="submission" date="2018-08" db="EMBL/GenBank/DDBJ databases">
        <title>Genomic Encyclopedia of Type Strains, Phase III (KMG-III): the genomes of soil and plant-associated and newly described type strains.</title>
        <authorList>
            <person name="Whitman W."/>
        </authorList>
    </citation>
    <scope>NUCLEOTIDE SEQUENCE [LARGE SCALE GENOMIC DNA]</scope>
    <source>
        <strain evidence="2 3">325-5</strain>
    </source>
</reference>
<dbReference type="GO" id="GO:0016758">
    <property type="term" value="F:hexosyltransferase activity"/>
    <property type="evidence" value="ECO:0007669"/>
    <property type="project" value="UniProtKB-ARBA"/>
</dbReference>